<dbReference type="SUPFAM" id="SSF48264">
    <property type="entry name" value="Cytochrome P450"/>
    <property type="match status" value="1"/>
</dbReference>
<dbReference type="GO" id="GO:0016125">
    <property type="term" value="P:sterol metabolic process"/>
    <property type="evidence" value="ECO:0007669"/>
    <property type="project" value="TreeGrafter"/>
</dbReference>
<evidence type="ECO:0000256" key="7">
    <source>
        <dbReference type="ARBA" id="ARBA00023002"/>
    </source>
</evidence>
<dbReference type="GO" id="GO:0020037">
    <property type="term" value="F:heme binding"/>
    <property type="evidence" value="ECO:0007669"/>
    <property type="project" value="InterPro"/>
</dbReference>
<organism evidence="12 13">
    <name type="scientific">Perilla frutescens var. hirtella</name>
    <name type="common">Perilla citriodora</name>
    <name type="synonym">Perilla setoyensis</name>
    <dbReference type="NCBI Taxonomy" id="608512"/>
    <lineage>
        <taxon>Eukaryota</taxon>
        <taxon>Viridiplantae</taxon>
        <taxon>Streptophyta</taxon>
        <taxon>Embryophyta</taxon>
        <taxon>Tracheophyta</taxon>
        <taxon>Spermatophyta</taxon>
        <taxon>Magnoliopsida</taxon>
        <taxon>eudicotyledons</taxon>
        <taxon>Gunneridae</taxon>
        <taxon>Pentapetalae</taxon>
        <taxon>asterids</taxon>
        <taxon>lamiids</taxon>
        <taxon>Lamiales</taxon>
        <taxon>Lamiaceae</taxon>
        <taxon>Nepetoideae</taxon>
        <taxon>Elsholtzieae</taxon>
        <taxon>Perilla</taxon>
    </lineage>
</organism>
<evidence type="ECO:0000256" key="6">
    <source>
        <dbReference type="ARBA" id="ARBA00022989"/>
    </source>
</evidence>
<sequence length="495" mass="55968">MAAAALLVLIIAAFITLLTVFKKLTRASRNLPPGSYGWPLLGETAEFLRAGLDGTPENFVRERAEKYKSQVFKTWIMGEPMVVLCGAAANKFLFSNENKLVTVWWPSSVRKLLGPCLATSGGEEGRQMRRVVSYFVSPDAFTRLYIKTMDLVAQKHIKTHWQSSGKDDDEVVEVRAFPTIKLYTFEVACRLLMSLEDGEQIGRLATLFNVFLKGIISIPINFPGARFYRAKRATSAIKNELHKLVRERKCALEQRTCAAAALPADCQDLLSHLLVTPDENGRFMPESVIVNNILMLLFAGHDTSSVAITMLLKNLAQFPDVYDKVLREQKEIASRKEEGGDEFLQWEDIQKMKYSWNVVCETTRLSPPVIGAFREALTDITYVGYHIPKGWKLFWSSSYTHLDPSLFDNCMKFDPSRFEEGGGPPPFSYVPFGGGPRMCLGKEFARVEILIFLHNLITRFRWKLVNPHEKIAYDPMPTPLQGLPILLRPHVNVNV</sequence>
<evidence type="ECO:0000313" key="13">
    <source>
        <dbReference type="Proteomes" id="UP001190926"/>
    </source>
</evidence>
<keyword evidence="5 10" id="KW-0479">Metal-binding</keyword>
<keyword evidence="11" id="KW-0503">Monooxygenase</keyword>
<dbReference type="PRINTS" id="PR00463">
    <property type="entry name" value="EP450I"/>
</dbReference>
<protein>
    <recommendedName>
        <fullName evidence="14">Cytochrome P450</fullName>
    </recommendedName>
</protein>
<dbReference type="GO" id="GO:0016020">
    <property type="term" value="C:membrane"/>
    <property type="evidence" value="ECO:0007669"/>
    <property type="project" value="UniProtKB-SubCell"/>
</dbReference>
<evidence type="ECO:0000313" key="12">
    <source>
        <dbReference type="EMBL" id="KAH6829812.1"/>
    </source>
</evidence>
<dbReference type="EMBL" id="SDAM02000104">
    <property type="protein sequence ID" value="KAH6829812.1"/>
    <property type="molecule type" value="Genomic_DNA"/>
</dbReference>
<gene>
    <name evidence="12" type="ORF">C2S53_020550</name>
</gene>
<keyword evidence="4" id="KW-0812">Transmembrane</keyword>
<dbReference type="InterPro" id="IPR002401">
    <property type="entry name" value="Cyt_P450_E_grp-I"/>
</dbReference>
<evidence type="ECO:0000256" key="3">
    <source>
        <dbReference type="ARBA" id="ARBA00010617"/>
    </source>
</evidence>
<proteinExistence type="inferred from homology"/>
<feature type="binding site" description="axial binding residue" evidence="10">
    <location>
        <position position="439"/>
    </location>
    <ligand>
        <name>heme</name>
        <dbReference type="ChEBI" id="CHEBI:30413"/>
    </ligand>
    <ligandPart>
        <name>Fe</name>
        <dbReference type="ChEBI" id="CHEBI:18248"/>
    </ligandPart>
</feature>
<accession>A0AAD4P8M1</accession>
<dbReference type="InterPro" id="IPR001128">
    <property type="entry name" value="Cyt_P450"/>
</dbReference>
<name>A0AAD4P8M1_PERFH</name>
<dbReference type="Pfam" id="PF00067">
    <property type="entry name" value="p450"/>
    <property type="match status" value="1"/>
</dbReference>
<evidence type="ECO:0000256" key="1">
    <source>
        <dbReference type="ARBA" id="ARBA00001971"/>
    </source>
</evidence>
<comment type="similarity">
    <text evidence="3 11">Belongs to the cytochrome P450 family.</text>
</comment>
<dbReference type="PRINTS" id="PR00385">
    <property type="entry name" value="P450"/>
</dbReference>
<dbReference type="Gene3D" id="1.10.630.10">
    <property type="entry name" value="Cytochrome P450"/>
    <property type="match status" value="1"/>
</dbReference>
<reference evidence="12 13" key="1">
    <citation type="journal article" date="2021" name="Nat. Commun.">
        <title>Incipient diploidization of the medicinal plant Perilla within 10,000 years.</title>
        <authorList>
            <person name="Zhang Y."/>
            <person name="Shen Q."/>
            <person name="Leng L."/>
            <person name="Zhang D."/>
            <person name="Chen S."/>
            <person name="Shi Y."/>
            <person name="Ning Z."/>
            <person name="Chen S."/>
        </authorList>
    </citation>
    <scope>NUCLEOTIDE SEQUENCE [LARGE SCALE GENOMIC DNA]</scope>
    <source>
        <strain evidence="13">cv. PC099</strain>
    </source>
</reference>
<evidence type="ECO:0000256" key="9">
    <source>
        <dbReference type="ARBA" id="ARBA00023136"/>
    </source>
</evidence>
<dbReference type="Proteomes" id="UP001190926">
    <property type="component" value="Unassembled WGS sequence"/>
</dbReference>
<dbReference type="FunFam" id="1.10.630.10:FF:000022">
    <property type="entry name" value="Taxadiene 5-alpha hydroxylase"/>
    <property type="match status" value="1"/>
</dbReference>
<evidence type="ECO:0000256" key="11">
    <source>
        <dbReference type="RuleBase" id="RU000461"/>
    </source>
</evidence>
<keyword evidence="6" id="KW-1133">Transmembrane helix</keyword>
<keyword evidence="7 11" id="KW-0560">Oxidoreductase</keyword>
<dbReference type="CDD" id="cd11043">
    <property type="entry name" value="CYP90-like"/>
    <property type="match status" value="1"/>
</dbReference>
<dbReference type="PANTHER" id="PTHR24286">
    <property type="entry name" value="CYTOCHROME P450 26"/>
    <property type="match status" value="1"/>
</dbReference>
<evidence type="ECO:0000256" key="5">
    <source>
        <dbReference type="ARBA" id="ARBA00022723"/>
    </source>
</evidence>
<evidence type="ECO:0000256" key="8">
    <source>
        <dbReference type="ARBA" id="ARBA00023004"/>
    </source>
</evidence>
<keyword evidence="9" id="KW-0472">Membrane</keyword>
<keyword evidence="13" id="KW-1185">Reference proteome</keyword>
<dbReference type="PANTHER" id="PTHR24286:SF209">
    <property type="entry name" value="BETA-AMYRIN 28-OXIDASE-LIKE"/>
    <property type="match status" value="1"/>
</dbReference>
<evidence type="ECO:0000256" key="2">
    <source>
        <dbReference type="ARBA" id="ARBA00004167"/>
    </source>
</evidence>
<evidence type="ECO:0008006" key="14">
    <source>
        <dbReference type="Google" id="ProtNLM"/>
    </source>
</evidence>
<comment type="caution">
    <text evidence="12">The sequence shown here is derived from an EMBL/GenBank/DDBJ whole genome shotgun (WGS) entry which is preliminary data.</text>
</comment>
<comment type="subcellular location">
    <subcellularLocation>
        <location evidence="2">Membrane</location>
        <topology evidence="2">Single-pass membrane protein</topology>
    </subcellularLocation>
</comment>
<keyword evidence="10 11" id="KW-0349">Heme</keyword>
<keyword evidence="8 10" id="KW-0408">Iron</keyword>
<dbReference type="InterPro" id="IPR036396">
    <property type="entry name" value="Cyt_P450_sf"/>
</dbReference>
<dbReference type="InterPro" id="IPR017972">
    <property type="entry name" value="Cyt_P450_CS"/>
</dbReference>
<dbReference type="AlphaFoldDB" id="A0AAD4P8M1"/>
<dbReference type="GO" id="GO:0016712">
    <property type="term" value="F:oxidoreductase activity, acting on paired donors, with incorporation or reduction of molecular oxygen, reduced flavin or flavoprotein as one donor, and incorporation of one atom of oxygen"/>
    <property type="evidence" value="ECO:0007669"/>
    <property type="project" value="UniProtKB-ARBA"/>
</dbReference>
<evidence type="ECO:0000256" key="4">
    <source>
        <dbReference type="ARBA" id="ARBA00022692"/>
    </source>
</evidence>
<evidence type="ECO:0000256" key="10">
    <source>
        <dbReference type="PIRSR" id="PIRSR602401-1"/>
    </source>
</evidence>
<comment type="cofactor">
    <cofactor evidence="1 10">
        <name>heme</name>
        <dbReference type="ChEBI" id="CHEBI:30413"/>
    </cofactor>
</comment>
<dbReference type="PROSITE" id="PS00086">
    <property type="entry name" value="CYTOCHROME_P450"/>
    <property type="match status" value="1"/>
</dbReference>
<dbReference type="GO" id="GO:0005506">
    <property type="term" value="F:iron ion binding"/>
    <property type="evidence" value="ECO:0007669"/>
    <property type="project" value="InterPro"/>
</dbReference>